<protein>
    <submittedName>
        <fullName evidence="2">Uncharacterized protein</fullName>
    </submittedName>
</protein>
<feature type="region of interest" description="Disordered" evidence="1">
    <location>
        <begin position="1"/>
        <end position="28"/>
    </location>
</feature>
<keyword evidence="3" id="KW-1185">Reference proteome</keyword>
<dbReference type="EMBL" id="JAAALK010000286">
    <property type="protein sequence ID" value="KAG8061979.1"/>
    <property type="molecule type" value="Genomic_DNA"/>
</dbReference>
<feature type="region of interest" description="Disordered" evidence="1">
    <location>
        <begin position="54"/>
        <end position="73"/>
    </location>
</feature>
<feature type="compositionally biased region" description="Basic and acidic residues" evidence="1">
    <location>
        <begin position="56"/>
        <end position="66"/>
    </location>
</feature>
<reference evidence="2" key="1">
    <citation type="journal article" date="2021" name="bioRxiv">
        <title>Whole Genome Assembly and Annotation of Northern Wild Rice, Zizania palustris L., Supports a Whole Genome Duplication in the Zizania Genus.</title>
        <authorList>
            <person name="Haas M."/>
            <person name="Kono T."/>
            <person name="Macchietto M."/>
            <person name="Millas R."/>
            <person name="McGilp L."/>
            <person name="Shao M."/>
            <person name="Duquette J."/>
            <person name="Hirsch C.N."/>
            <person name="Kimball J."/>
        </authorList>
    </citation>
    <scope>NUCLEOTIDE SEQUENCE</scope>
    <source>
        <tissue evidence="2">Fresh leaf tissue</tissue>
    </source>
</reference>
<evidence type="ECO:0000313" key="2">
    <source>
        <dbReference type="EMBL" id="KAG8061979.1"/>
    </source>
</evidence>
<reference evidence="2" key="2">
    <citation type="submission" date="2021-02" db="EMBL/GenBank/DDBJ databases">
        <authorList>
            <person name="Kimball J.A."/>
            <person name="Haas M.W."/>
            <person name="Macchietto M."/>
            <person name="Kono T."/>
            <person name="Duquette J."/>
            <person name="Shao M."/>
        </authorList>
    </citation>
    <scope>NUCLEOTIDE SEQUENCE</scope>
    <source>
        <tissue evidence="2">Fresh leaf tissue</tissue>
    </source>
</reference>
<name>A0A8J5SAD5_ZIZPA</name>
<dbReference type="AlphaFoldDB" id="A0A8J5SAD5"/>
<accession>A0A8J5SAD5</accession>
<dbReference type="Proteomes" id="UP000729402">
    <property type="component" value="Unassembled WGS sequence"/>
</dbReference>
<evidence type="ECO:0000313" key="3">
    <source>
        <dbReference type="Proteomes" id="UP000729402"/>
    </source>
</evidence>
<proteinExistence type="predicted"/>
<comment type="caution">
    <text evidence="2">The sequence shown here is derived from an EMBL/GenBank/DDBJ whole genome shotgun (WGS) entry which is preliminary data.</text>
</comment>
<evidence type="ECO:0000256" key="1">
    <source>
        <dbReference type="SAM" id="MobiDB-lite"/>
    </source>
</evidence>
<sequence>MFSALSRRPSTSECPTHEGMGPDLTMGIAFEQSGSGEMAGKRGKALLAARMMAAESTDKDNREKAAVSRSSRPGLQSLAAWPLYAPVVGGGLRSVRFPLFLRAGRWGSCCALGDVRRHC</sequence>
<gene>
    <name evidence="2" type="ORF">GUJ93_ZPchr0003g17633</name>
</gene>
<organism evidence="2 3">
    <name type="scientific">Zizania palustris</name>
    <name type="common">Northern wild rice</name>
    <dbReference type="NCBI Taxonomy" id="103762"/>
    <lineage>
        <taxon>Eukaryota</taxon>
        <taxon>Viridiplantae</taxon>
        <taxon>Streptophyta</taxon>
        <taxon>Embryophyta</taxon>
        <taxon>Tracheophyta</taxon>
        <taxon>Spermatophyta</taxon>
        <taxon>Magnoliopsida</taxon>
        <taxon>Liliopsida</taxon>
        <taxon>Poales</taxon>
        <taxon>Poaceae</taxon>
        <taxon>BOP clade</taxon>
        <taxon>Oryzoideae</taxon>
        <taxon>Oryzeae</taxon>
        <taxon>Zizaniinae</taxon>
        <taxon>Zizania</taxon>
    </lineage>
</organism>